<evidence type="ECO:0000313" key="1">
    <source>
        <dbReference type="EMBL" id="SDG10501.1"/>
    </source>
</evidence>
<accession>A0A1G7RIC2</accession>
<protein>
    <submittedName>
        <fullName evidence="1">HmuY protein</fullName>
    </submittedName>
</protein>
<dbReference type="STRING" id="659014.SAMN04487996_11560"/>
<dbReference type="OrthoDB" id="5510929at2"/>
<proteinExistence type="predicted"/>
<keyword evidence="2" id="KW-1185">Reference proteome</keyword>
<dbReference type="RefSeq" id="WP_090155250.1">
    <property type="nucleotide sequence ID" value="NZ_FNAN01000015.1"/>
</dbReference>
<sequence length="194" mass="20630">MLLKTIILSTFALAAMPEISAVKTAASQIVAPAKPEITVIKDLNANTKSYIYFSLATGKEVPATDAKTKNWDIAFSKTTIATNSGTSGPGEGGAIVLEKPFDQVSDAPKEGYKTDGDAGFAIPGGSGNSWYKYDMSVHAILPIPGRTILVKTASGKLAKVEIISYYKGAPEDVPTEESSYYTFRYTIAGEDGKF</sequence>
<dbReference type="CDD" id="cd12105">
    <property type="entry name" value="HmuY"/>
    <property type="match status" value="1"/>
</dbReference>
<dbReference type="Proteomes" id="UP000198748">
    <property type="component" value="Unassembled WGS sequence"/>
</dbReference>
<gene>
    <name evidence="1" type="ORF">SAMN04487996_11560</name>
</gene>
<dbReference type="Pfam" id="PF14064">
    <property type="entry name" value="HmuY"/>
    <property type="match status" value="1"/>
</dbReference>
<dbReference type="AlphaFoldDB" id="A0A1G7RIC2"/>
<organism evidence="1 2">
    <name type="scientific">Dyadobacter soli</name>
    <dbReference type="NCBI Taxonomy" id="659014"/>
    <lineage>
        <taxon>Bacteria</taxon>
        <taxon>Pseudomonadati</taxon>
        <taxon>Bacteroidota</taxon>
        <taxon>Cytophagia</taxon>
        <taxon>Cytophagales</taxon>
        <taxon>Spirosomataceae</taxon>
        <taxon>Dyadobacter</taxon>
    </lineage>
</organism>
<dbReference type="InterPro" id="IPR025921">
    <property type="entry name" value="HmuY"/>
</dbReference>
<evidence type="ECO:0000313" key="2">
    <source>
        <dbReference type="Proteomes" id="UP000198748"/>
    </source>
</evidence>
<name>A0A1G7RIC2_9BACT</name>
<dbReference type="EMBL" id="FNAN01000015">
    <property type="protein sequence ID" value="SDG10501.1"/>
    <property type="molecule type" value="Genomic_DNA"/>
</dbReference>
<reference evidence="2" key="1">
    <citation type="submission" date="2016-10" db="EMBL/GenBank/DDBJ databases">
        <authorList>
            <person name="Varghese N."/>
            <person name="Submissions S."/>
        </authorList>
    </citation>
    <scope>NUCLEOTIDE SEQUENCE [LARGE SCALE GENOMIC DNA]</scope>
    <source>
        <strain evidence="2">DSM 25329</strain>
    </source>
</reference>